<comment type="caution">
    <text evidence="2">The sequence shown here is derived from an EMBL/GenBank/DDBJ whole genome shotgun (WGS) entry which is preliminary data.</text>
</comment>
<feature type="region of interest" description="Disordered" evidence="1">
    <location>
        <begin position="32"/>
        <end position="54"/>
    </location>
</feature>
<protein>
    <submittedName>
        <fullName evidence="2">Uncharacterized protein</fullName>
    </submittedName>
</protein>
<reference evidence="2" key="1">
    <citation type="submission" date="2013-06" db="EMBL/GenBank/DDBJ databases">
        <authorList>
            <person name="Weinstock G."/>
            <person name="Sodergren E."/>
            <person name="Clifton S."/>
            <person name="Fulton L."/>
            <person name="Fulton B."/>
            <person name="Courtney L."/>
            <person name="Fronick C."/>
            <person name="Harrison M."/>
            <person name="Strong C."/>
            <person name="Farmer C."/>
            <person name="Delahaunty K."/>
            <person name="Markovic C."/>
            <person name="Hall O."/>
            <person name="Minx P."/>
            <person name="Tomlinson C."/>
            <person name="Mitreva M."/>
            <person name="Nelson J."/>
            <person name="Hou S."/>
            <person name="Wollam A."/>
            <person name="Pepin K.H."/>
            <person name="Johnson M."/>
            <person name="Bhonagiri V."/>
            <person name="Nash W.E."/>
            <person name="Warren W."/>
            <person name="Chinwalla A."/>
            <person name="Mardis E.R."/>
            <person name="Wilson R.K."/>
        </authorList>
    </citation>
    <scope>NUCLEOTIDE SEQUENCE [LARGE SCALE GENOMIC DNA]</scope>
    <source>
        <strain evidence="2">ATCC 49176</strain>
    </source>
</reference>
<evidence type="ECO:0000313" key="2">
    <source>
        <dbReference type="EMBL" id="ESK64754.1"/>
    </source>
</evidence>
<evidence type="ECO:0000256" key="1">
    <source>
        <dbReference type="SAM" id="MobiDB-lite"/>
    </source>
</evidence>
<dbReference type="Proteomes" id="UP000019050">
    <property type="component" value="Unassembled WGS sequence"/>
</dbReference>
<dbReference type="HOGENOM" id="CLU_3039274_0_0_9"/>
<evidence type="ECO:0000313" key="3">
    <source>
        <dbReference type="Proteomes" id="UP000019050"/>
    </source>
</evidence>
<name>W1Q4C3_ABIDE</name>
<sequence length="54" mass="5909">MNNFRRSSKRHAHGRGPALAWLSASLPPCQAMESLSRDAPSASHTPDILNLPWA</sequence>
<proteinExistence type="predicted"/>
<accession>W1Q4C3</accession>
<dbReference type="STRING" id="592010.GCWU000182_001941"/>
<organism evidence="2 3">
    <name type="scientific">Abiotrophia defectiva ATCC 49176</name>
    <dbReference type="NCBI Taxonomy" id="592010"/>
    <lineage>
        <taxon>Bacteria</taxon>
        <taxon>Bacillati</taxon>
        <taxon>Bacillota</taxon>
        <taxon>Bacilli</taxon>
        <taxon>Lactobacillales</taxon>
        <taxon>Aerococcaceae</taxon>
        <taxon>Abiotrophia</taxon>
    </lineage>
</organism>
<keyword evidence="3" id="KW-1185">Reference proteome</keyword>
<dbReference type="AlphaFoldDB" id="W1Q4C3"/>
<gene>
    <name evidence="2" type="ORF">GCWU000182_001941</name>
</gene>
<dbReference type="EMBL" id="ACIN03000017">
    <property type="protein sequence ID" value="ESK64754.1"/>
    <property type="molecule type" value="Genomic_DNA"/>
</dbReference>